<evidence type="ECO:0000313" key="5">
    <source>
        <dbReference type="Proteomes" id="UP000431901"/>
    </source>
</evidence>
<feature type="compositionally biased region" description="Pro residues" evidence="3">
    <location>
        <begin position="146"/>
        <end position="162"/>
    </location>
</feature>
<feature type="compositionally biased region" description="Basic and acidic residues" evidence="3">
    <location>
        <begin position="127"/>
        <end position="138"/>
    </location>
</feature>
<sequence>MNEAQITVTGWVAAEPIYSVTTAGTSCLSLRIGCTPRRYDRQAGQWQDLETMFLTVQCWRSLADNVNASEFRRGHPVVVTGRLRIRQYEKDGANRFAAEIEAVTLAPDLNRGTVDFRPVTRSAGLSEDDRREAADATDHWTAAGPLTPPPDPSTTPTPTPAKPPRRATQAA</sequence>
<dbReference type="Pfam" id="PF00436">
    <property type="entry name" value="SSB"/>
    <property type="match status" value="1"/>
</dbReference>
<gene>
    <name evidence="4" type="ORF">GQ466_17985</name>
</gene>
<feature type="region of interest" description="Disordered" evidence="3">
    <location>
        <begin position="120"/>
        <end position="171"/>
    </location>
</feature>
<evidence type="ECO:0000256" key="1">
    <source>
        <dbReference type="ARBA" id="ARBA00023125"/>
    </source>
</evidence>
<dbReference type="OrthoDB" id="9809878at2"/>
<dbReference type="InterPro" id="IPR000424">
    <property type="entry name" value="Primosome_PriB/ssb"/>
</dbReference>
<dbReference type="EMBL" id="WUTW01000003">
    <property type="protein sequence ID" value="MXQ65913.1"/>
    <property type="molecule type" value="Genomic_DNA"/>
</dbReference>
<dbReference type="RefSeq" id="WP_161104121.1">
    <property type="nucleotide sequence ID" value="NZ_JBHLYI010000004.1"/>
</dbReference>
<evidence type="ECO:0000256" key="2">
    <source>
        <dbReference type="PROSITE-ProRule" id="PRU00252"/>
    </source>
</evidence>
<dbReference type="Gene3D" id="2.40.50.140">
    <property type="entry name" value="Nucleic acid-binding proteins"/>
    <property type="match status" value="1"/>
</dbReference>
<dbReference type="Proteomes" id="UP000431901">
    <property type="component" value="Unassembled WGS sequence"/>
</dbReference>
<dbReference type="AlphaFoldDB" id="A0A6I4W9Q7"/>
<dbReference type="CDD" id="cd04496">
    <property type="entry name" value="SSB_OBF"/>
    <property type="match status" value="1"/>
</dbReference>
<proteinExistence type="predicted"/>
<organism evidence="4 5">
    <name type="scientific">Actinomadura rayongensis</name>
    <dbReference type="NCBI Taxonomy" id="1429076"/>
    <lineage>
        <taxon>Bacteria</taxon>
        <taxon>Bacillati</taxon>
        <taxon>Actinomycetota</taxon>
        <taxon>Actinomycetes</taxon>
        <taxon>Streptosporangiales</taxon>
        <taxon>Thermomonosporaceae</taxon>
        <taxon>Actinomadura</taxon>
    </lineage>
</organism>
<reference evidence="4 5" key="1">
    <citation type="submission" date="2019-12" db="EMBL/GenBank/DDBJ databases">
        <title>Nocardia macrotermitis sp. nov. and Nocardia aurantia sp. nov., isolated from the gut of the fungus growing-termite Macrotermes natalensis.</title>
        <authorList>
            <person name="Christine B."/>
            <person name="Rene B."/>
        </authorList>
    </citation>
    <scope>NUCLEOTIDE SEQUENCE [LARGE SCALE GENOMIC DNA]</scope>
    <source>
        <strain evidence="4 5">DSM 102126</strain>
    </source>
</reference>
<evidence type="ECO:0000313" key="4">
    <source>
        <dbReference type="EMBL" id="MXQ65913.1"/>
    </source>
</evidence>
<dbReference type="SUPFAM" id="SSF50249">
    <property type="entry name" value="Nucleic acid-binding proteins"/>
    <property type="match status" value="1"/>
</dbReference>
<keyword evidence="5" id="KW-1185">Reference proteome</keyword>
<dbReference type="PROSITE" id="PS50935">
    <property type="entry name" value="SSB"/>
    <property type="match status" value="1"/>
</dbReference>
<dbReference type="InterPro" id="IPR012340">
    <property type="entry name" value="NA-bd_OB-fold"/>
</dbReference>
<dbReference type="GO" id="GO:0003697">
    <property type="term" value="F:single-stranded DNA binding"/>
    <property type="evidence" value="ECO:0007669"/>
    <property type="project" value="InterPro"/>
</dbReference>
<keyword evidence="1 2" id="KW-0238">DNA-binding</keyword>
<comment type="caution">
    <text evidence="4">The sequence shown here is derived from an EMBL/GenBank/DDBJ whole genome shotgun (WGS) entry which is preliminary data.</text>
</comment>
<accession>A0A6I4W9Q7</accession>
<name>A0A6I4W9Q7_9ACTN</name>
<evidence type="ECO:0000256" key="3">
    <source>
        <dbReference type="SAM" id="MobiDB-lite"/>
    </source>
</evidence>
<protein>
    <submittedName>
        <fullName evidence="4">Single-stranded DNA-binding protein</fullName>
    </submittedName>
</protein>